<accession>F5BZU5</accession>
<organism evidence="1">
    <name type="scientific">Epinephelus bruneus</name>
    <name type="common">Longtooth grouper</name>
    <dbReference type="NCBI Taxonomy" id="323802"/>
    <lineage>
        <taxon>Eukaryota</taxon>
        <taxon>Metazoa</taxon>
        <taxon>Chordata</taxon>
        <taxon>Craniata</taxon>
        <taxon>Vertebrata</taxon>
        <taxon>Euteleostomi</taxon>
        <taxon>Actinopterygii</taxon>
        <taxon>Neopterygii</taxon>
        <taxon>Teleostei</taxon>
        <taxon>Neoteleostei</taxon>
        <taxon>Acanthomorphata</taxon>
        <taxon>Eupercaria</taxon>
        <taxon>Perciformes</taxon>
        <taxon>Serranoidei</taxon>
        <taxon>Serranidae</taxon>
        <taxon>Epinephelinae</taxon>
        <taxon>Epinephelini</taxon>
        <taxon>Epinephelus</taxon>
    </lineage>
</organism>
<evidence type="ECO:0000313" key="1">
    <source>
        <dbReference type="EMBL" id="AEB31355.1"/>
    </source>
</evidence>
<protein>
    <submittedName>
        <fullName evidence="1">Major histocompatibility complex II gamma chains</fullName>
    </submittedName>
</protein>
<feature type="non-terminal residue" evidence="1">
    <location>
        <position position="78"/>
    </location>
</feature>
<proteinExistence type="evidence at transcript level"/>
<dbReference type="EMBL" id="JF430688">
    <property type="protein sequence ID" value="AEB31355.1"/>
    <property type="molecule type" value="mRNA"/>
</dbReference>
<dbReference type="AlphaFoldDB" id="F5BZU5"/>
<reference evidence="1" key="1">
    <citation type="submission" date="2011-02" db="EMBL/GenBank/DDBJ databases">
        <title>Cloning and Characterization of Major histocompatibility complex II gamma chains in kelp grouper Epinephelus bruneus.</title>
        <authorList>
            <person name="Kim J.-S."/>
            <person name="Harikrishnan R."/>
            <person name="Heo M.-S."/>
        </authorList>
    </citation>
    <scope>NUCLEOTIDE SEQUENCE</scope>
</reference>
<name>F5BZU5_EPIBR</name>
<sequence>MRDVTCQDLEMNCRWRLEISSAQDQASRPGRGNSLLMPPCLTSTRPQLACPSVKDPGTSSPFSGFTHQQCWFKHCWAL</sequence>